<dbReference type="AlphaFoldDB" id="A0A1I5A7E1"/>
<proteinExistence type="inferred from homology"/>
<keyword evidence="7" id="KW-1185">Reference proteome</keyword>
<dbReference type="InterPro" id="IPR001503">
    <property type="entry name" value="Glyco_trans_10"/>
</dbReference>
<protein>
    <submittedName>
        <fullName evidence="6">Glycosyltransferase family 10 (Fucosyltransferase) C-term</fullName>
    </submittedName>
</protein>
<dbReference type="Pfam" id="PF18025">
    <property type="entry name" value="FucT_N"/>
    <property type="match status" value="1"/>
</dbReference>
<dbReference type="Pfam" id="PF00852">
    <property type="entry name" value="Glyco_transf_10"/>
    <property type="match status" value="1"/>
</dbReference>
<sequence>MKHTQKIKIWFTDFYKGFDPYKNYLTELLQPEFLLEVNPENPDFLIYSCHGKDFLNFNCARIFYTGENLVPDFNLCDYAIGFHHLEFHDRYLRFPNYAFLRDQFEKLVRSKTFTSEDLNQKKHFCNFIYANAQAHPARDDFFHALNKYKNISSPGKHLNNMNFDIGERFAEDWMYTKLAFQSSCKFSIAFENTSTPGYVTEKIMHAFITGTIPIYWGDPEVAKDFNPDAFINCHDFRDFEEVVAYIKEIDNNQELYLKILNEPAFRKNRVPKHLQLQKLIEFFGNIFGQNEEQRIKRPLYGACKNYEQELKSRVNKKGDWEKLKGRFKL</sequence>
<reference evidence="6 7" key="1">
    <citation type="submission" date="2016-10" db="EMBL/GenBank/DDBJ databases">
        <authorList>
            <person name="de Groot N.N."/>
        </authorList>
    </citation>
    <scope>NUCLEOTIDE SEQUENCE [LARGE SCALE GENOMIC DNA]</scope>
    <source>
        <strain evidence="6 7">DSM 17794</strain>
    </source>
</reference>
<dbReference type="GO" id="GO:0008417">
    <property type="term" value="F:fucosyltransferase activity"/>
    <property type="evidence" value="ECO:0007669"/>
    <property type="project" value="InterPro"/>
</dbReference>
<organism evidence="6 7">
    <name type="scientific">Salegentibacter flavus</name>
    <dbReference type="NCBI Taxonomy" id="287099"/>
    <lineage>
        <taxon>Bacteria</taxon>
        <taxon>Pseudomonadati</taxon>
        <taxon>Bacteroidota</taxon>
        <taxon>Flavobacteriia</taxon>
        <taxon>Flavobacteriales</taxon>
        <taxon>Flavobacteriaceae</taxon>
        <taxon>Salegentibacter</taxon>
    </lineage>
</organism>
<feature type="domain" description="Fucosyltransferase C-terminal" evidence="4">
    <location>
        <begin position="119"/>
        <end position="258"/>
    </location>
</feature>
<dbReference type="RefSeq" id="WP_093408366.1">
    <property type="nucleotide sequence ID" value="NZ_FOVL01000009.1"/>
</dbReference>
<dbReference type="PANTHER" id="PTHR11929">
    <property type="entry name" value="ALPHA- 1,3 -FUCOSYLTRANSFERASE"/>
    <property type="match status" value="1"/>
</dbReference>
<evidence type="ECO:0000259" key="5">
    <source>
        <dbReference type="Pfam" id="PF18025"/>
    </source>
</evidence>
<evidence type="ECO:0000313" key="7">
    <source>
        <dbReference type="Proteomes" id="UP000199153"/>
    </source>
</evidence>
<name>A0A1I5A7E1_9FLAO</name>
<gene>
    <name evidence="6" type="ORF">SAMN05660413_01716</name>
</gene>
<dbReference type="STRING" id="287099.SAMN05660413_01716"/>
<evidence type="ECO:0000256" key="3">
    <source>
        <dbReference type="ARBA" id="ARBA00022679"/>
    </source>
</evidence>
<dbReference type="Proteomes" id="UP000199153">
    <property type="component" value="Unassembled WGS sequence"/>
</dbReference>
<comment type="similarity">
    <text evidence="1">Belongs to the glycosyltransferase 10 family.</text>
</comment>
<dbReference type="OrthoDB" id="9791032at2"/>
<dbReference type="InterPro" id="IPR041058">
    <property type="entry name" value="FucT_N"/>
</dbReference>
<keyword evidence="3 6" id="KW-0808">Transferase</keyword>
<evidence type="ECO:0000259" key="4">
    <source>
        <dbReference type="Pfam" id="PF00852"/>
    </source>
</evidence>
<evidence type="ECO:0000256" key="1">
    <source>
        <dbReference type="ARBA" id="ARBA00008919"/>
    </source>
</evidence>
<dbReference type="SUPFAM" id="SSF53756">
    <property type="entry name" value="UDP-Glycosyltransferase/glycogen phosphorylase"/>
    <property type="match status" value="1"/>
</dbReference>
<keyword evidence="2 6" id="KW-0328">Glycosyltransferase</keyword>
<dbReference type="EMBL" id="FOVL01000009">
    <property type="protein sequence ID" value="SFN58402.1"/>
    <property type="molecule type" value="Genomic_DNA"/>
</dbReference>
<feature type="domain" description="Alpha-(1,3)-fucosyltransferase FucT N-terminal" evidence="5">
    <location>
        <begin position="9"/>
        <end position="99"/>
    </location>
</feature>
<evidence type="ECO:0000313" key="6">
    <source>
        <dbReference type="EMBL" id="SFN58402.1"/>
    </source>
</evidence>
<dbReference type="InterPro" id="IPR038577">
    <property type="entry name" value="GT10-like_C_sf"/>
</dbReference>
<evidence type="ECO:0000256" key="2">
    <source>
        <dbReference type="ARBA" id="ARBA00022676"/>
    </source>
</evidence>
<accession>A0A1I5A7E1</accession>
<dbReference type="Gene3D" id="3.40.50.11660">
    <property type="entry name" value="Glycosyl transferase family 10, C-terminal domain"/>
    <property type="match status" value="1"/>
</dbReference>
<dbReference type="PANTHER" id="PTHR11929:SF194">
    <property type="entry name" value="ALPHA-(1,3)-FUCOSYLTRANSFERASE 10"/>
    <property type="match status" value="1"/>
</dbReference>
<dbReference type="InterPro" id="IPR055270">
    <property type="entry name" value="Glyco_tran_10_C"/>
</dbReference>
<dbReference type="GO" id="GO:0016020">
    <property type="term" value="C:membrane"/>
    <property type="evidence" value="ECO:0007669"/>
    <property type="project" value="InterPro"/>
</dbReference>